<reference evidence="3" key="1">
    <citation type="submission" date="2022-01" db="EMBL/GenBank/DDBJ databases">
        <authorList>
            <person name="King R."/>
        </authorList>
    </citation>
    <scope>NUCLEOTIDE SEQUENCE</scope>
</reference>
<dbReference type="EMBL" id="OV651817">
    <property type="protein sequence ID" value="CAH1110734.1"/>
    <property type="molecule type" value="Genomic_DNA"/>
</dbReference>
<dbReference type="PANTHER" id="PTHR13527:SF0">
    <property type="entry name" value="SAYSVFN DOMAIN-CONTAINING PROTEIN 1"/>
    <property type="match status" value="1"/>
</dbReference>
<sequence>MCQCRKCQLSANVNRILHSFIVYIFCLRMDVSKKLEEYRKHKLKYIKEKPDVIITTDDKDIIEKLLPETNSIRSMQPEFLEDPIDDSLNCLTLTDMLYYGLCFILWSILYGIFIKLQFGTVFFIVSCLVGIYINTRTTPKRRGEVSAYSVFNKDCKSIDGTLKAEQFEREIRYGPSVLQ</sequence>
<keyword evidence="1" id="KW-0472">Membrane</keyword>
<evidence type="ECO:0000313" key="4">
    <source>
        <dbReference type="Proteomes" id="UP001153636"/>
    </source>
</evidence>
<keyword evidence="4" id="KW-1185">Reference proteome</keyword>
<keyword evidence="1" id="KW-0812">Transmembrane</keyword>
<dbReference type="PANTHER" id="PTHR13527">
    <property type="entry name" value="SAYSVFN DOMAIN-CONTAINING PROTEIN 1"/>
    <property type="match status" value="1"/>
</dbReference>
<dbReference type="InterPro" id="IPR019387">
    <property type="entry name" value="SAYSvFN_dom"/>
</dbReference>
<feature type="domain" description="SAYSvFN" evidence="2">
    <location>
        <begin position="103"/>
        <end position="171"/>
    </location>
</feature>
<dbReference type="Pfam" id="PF10260">
    <property type="entry name" value="SAYSvFN"/>
    <property type="match status" value="1"/>
</dbReference>
<name>A0A9P0GCL7_9CUCU</name>
<dbReference type="AlphaFoldDB" id="A0A9P0GCL7"/>
<proteinExistence type="predicted"/>
<dbReference type="Proteomes" id="UP001153636">
    <property type="component" value="Chromosome 5"/>
</dbReference>
<keyword evidence="1" id="KW-1133">Transmembrane helix</keyword>
<gene>
    <name evidence="3" type="ORF">PSYICH_LOCUS10970</name>
</gene>
<accession>A0A9P0GCL7</accession>
<dbReference type="OrthoDB" id="71310at2759"/>
<dbReference type="InterPro" id="IPR039159">
    <property type="entry name" value="SAYSD1"/>
</dbReference>
<organism evidence="3 4">
    <name type="scientific">Psylliodes chrysocephalus</name>
    <dbReference type="NCBI Taxonomy" id="3402493"/>
    <lineage>
        <taxon>Eukaryota</taxon>
        <taxon>Metazoa</taxon>
        <taxon>Ecdysozoa</taxon>
        <taxon>Arthropoda</taxon>
        <taxon>Hexapoda</taxon>
        <taxon>Insecta</taxon>
        <taxon>Pterygota</taxon>
        <taxon>Neoptera</taxon>
        <taxon>Endopterygota</taxon>
        <taxon>Coleoptera</taxon>
        <taxon>Polyphaga</taxon>
        <taxon>Cucujiformia</taxon>
        <taxon>Chrysomeloidea</taxon>
        <taxon>Chrysomelidae</taxon>
        <taxon>Galerucinae</taxon>
        <taxon>Alticini</taxon>
        <taxon>Psylliodes</taxon>
    </lineage>
</organism>
<evidence type="ECO:0000259" key="2">
    <source>
        <dbReference type="Pfam" id="PF10260"/>
    </source>
</evidence>
<feature type="transmembrane region" description="Helical" evidence="1">
    <location>
        <begin position="119"/>
        <end position="135"/>
    </location>
</feature>
<evidence type="ECO:0000256" key="1">
    <source>
        <dbReference type="SAM" id="Phobius"/>
    </source>
</evidence>
<protein>
    <recommendedName>
        <fullName evidence="2">SAYSvFN domain-containing protein</fullName>
    </recommendedName>
</protein>
<evidence type="ECO:0000313" key="3">
    <source>
        <dbReference type="EMBL" id="CAH1110734.1"/>
    </source>
</evidence>
<feature type="transmembrane region" description="Helical" evidence="1">
    <location>
        <begin position="96"/>
        <end position="113"/>
    </location>
</feature>